<proteinExistence type="predicted"/>
<comment type="caution">
    <text evidence="1">The sequence shown here is derived from an EMBL/GenBank/DDBJ whole genome shotgun (WGS) entry which is preliminary data.</text>
</comment>
<evidence type="ECO:0000313" key="1">
    <source>
        <dbReference type="EMBL" id="CDG76736.1"/>
    </source>
</evidence>
<dbReference type="EMBL" id="CBSD020000088">
    <property type="protein sequence ID" value="CDG76736.1"/>
    <property type="molecule type" value="Genomic_DNA"/>
</dbReference>
<evidence type="ECO:0000313" key="2">
    <source>
        <dbReference type="Proteomes" id="UP000019193"/>
    </source>
</evidence>
<dbReference type="Proteomes" id="UP000019193">
    <property type="component" value="Unassembled WGS sequence"/>
</dbReference>
<organism evidence="1 2">
    <name type="scientific">Acinetobacter nosocomialis 28F</name>
    <dbReference type="NCBI Taxonomy" id="1147131"/>
    <lineage>
        <taxon>Bacteria</taxon>
        <taxon>Pseudomonadati</taxon>
        <taxon>Pseudomonadota</taxon>
        <taxon>Gammaproteobacteria</taxon>
        <taxon>Moraxellales</taxon>
        <taxon>Moraxellaceae</taxon>
        <taxon>Acinetobacter</taxon>
        <taxon>Acinetobacter calcoaceticus/baumannii complex</taxon>
    </lineage>
</organism>
<keyword evidence="2" id="KW-1185">Reference proteome</keyword>
<sequence>MAHQIETMAFVGQTPWHGLGV</sequence>
<reference evidence="1 2" key="1">
    <citation type="submission" date="2013-06" db="EMBL/GenBank/DDBJ databases">
        <title>Comparative analysis of genomes of multi-drug Acinetobacter sp. from Colombian Hospitals.</title>
        <authorList>
            <person name="Barreto-Hernandez E."/>
            <person name="Gonzalez E.B."/>
            <person name="Cepeda L.A."/>
            <person name="Valenzuela E.M."/>
            <person name="Falquet L."/>
            <person name="Reguero M.T."/>
            <person name="Mantilla R."/>
        </authorList>
    </citation>
    <scope>NUCLEOTIDE SEQUENCE [LARGE SCALE GENOMIC DNA]</scope>
    <source>
        <strain evidence="1 2">28F</strain>
    </source>
</reference>
<gene>
    <name evidence="1" type="ORF">ANICBIBUN_08889</name>
</gene>
<accession>A0AA36KE67</accession>
<protein>
    <submittedName>
        <fullName evidence="1">Uncharacterized protein</fullName>
    </submittedName>
</protein>
<name>A0AA36KE67_ACINO</name>
<dbReference type="AlphaFoldDB" id="A0AA36KE67"/>